<sequence>MDVYGDLPFPRTALAEAATRYAREIVPEPIFNHCMRTYLYGRALGEARGMRAGHDYDDELLFLGSVLHDTGLSEPGDGDQRFDLDGADLAARFLTERGVAADRVEIVWDAIALHLHYDLALRKRPEIALVSAGAGYDLGPAGPFTLPEEYTARVHEALPRLHAAAVLHRAIVGQALAKPRKAPPFSLPGELVRQETGAVWPTWRELMSTPPSWNDYEGFEDEGREPGGGAA</sequence>
<dbReference type="Gene3D" id="1.10.3210.10">
    <property type="entry name" value="Hypothetical protein af1432"/>
    <property type="match status" value="1"/>
</dbReference>
<dbReference type="CDD" id="cd00077">
    <property type="entry name" value="HDc"/>
    <property type="match status" value="1"/>
</dbReference>
<gene>
    <name evidence="3" type="ORF">D5H75_33955</name>
</gene>
<keyword evidence="4" id="KW-1185">Reference proteome</keyword>
<reference evidence="3 4" key="1">
    <citation type="submission" date="2018-09" db="EMBL/GenBank/DDBJ databases">
        <title>YIM 75507 draft genome.</title>
        <authorList>
            <person name="Tang S."/>
            <person name="Feng Y."/>
        </authorList>
    </citation>
    <scope>NUCLEOTIDE SEQUENCE [LARGE SCALE GENOMIC DNA]</scope>
    <source>
        <strain evidence="3 4">YIM 75507</strain>
    </source>
</reference>
<organism evidence="3 4">
    <name type="scientific">Bailinhaonella thermotolerans</name>
    <dbReference type="NCBI Taxonomy" id="1070861"/>
    <lineage>
        <taxon>Bacteria</taxon>
        <taxon>Bacillati</taxon>
        <taxon>Actinomycetota</taxon>
        <taxon>Actinomycetes</taxon>
        <taxon>Streptosporangiales</taxon>
        <taxon>Streptosporangiaceae</taxon>
        <taxon>Bailinhaonella</taxon>
    </lineage>
</organism>
<comment type="caution">
    <text evidence="3">The sequence shown here is derived from an EMBL/GenBank/DDBJ whole genome shotgun (WGS) entry which is preliminary data.</text>
</comment>
<dbReference type="PANTHER" id="PTHR35569:SF1">
    <property type="entry name" value="CYANAMIDE HYDRATASE DDI2-RELATED"/>
    <property type="match status" value="1"/>
</dbReference>
<evidence type="ECO:0000313" key="3">
    <source>
        <dbReference type="EMBL" id="RJL22991.1"/>
    </source>
</evidence>
<dbReference type="Pfam" id="PF01966">
    <property type="entry name" value="HD"/>
    <property type="match status" value="1"/>
</dbReference>
<dbReference type="InterPro" id="IPR003607">
    <property type="entry name" value="HD/PDEase_dom"/>
</dbReference>
<accession>A0A3A4A556</accession>
<dbReference type="EMBL" id="QZEY01000020">
    <property type="protein sequence ID" value="RJL22991.1"/>
    <property type="molecule type" value="Genomic_DNA"/>
</dbReference>
<protein>
    <submittedName>
        <fullName evidence="3">HD domain-containing protein</fullName>
    </submittedName>
</protein>
<dbReference type="SUPFAM" id="SSF109604">
    <property type="entry name" value="HD-domain/PDEase-like"/>
    <property type="match status" value="1"/>
</dbReference>
<name>A0A3A4A556_9ACTN</name>
<evidence type="ECO:0000259" key="2">
    <source>
        <dbReference type="Pfam" id="PF01966"/>
    </source>
</evidence>
<dbReference type="InterPro" id="IPR006674">
    <property type="entry name" value="HD_domain"/>
</dbReference>
<evidence type="ECO:0000256" key="1">
    <source>
        <dbReference type="SAM" id="MobiDB-lite"/>
    </source>
</evidence>
<feature type="region of interest" description="Disordered" evidence="1">
    <location>
        <begin position="211"/>
        <end position="231"/>
    </location>
</feature>
<dbReference type="PANTHER" id="PTHR35569">
    <property type="entry name" value="CYANAMIDE HYDRATASE DDI2-RELATED"/>
    <property type="match status" value="1"/>
</dbReference>
<evidence type="ECO:0000313" key="4">
    <source>
        <dbReference type="Proteomes" id="UP000265768"/>
    </source>
</evidence>
<dbReference type="RefSeq" id="WP_119930689.1">
    <property type="nucleotide sequence ID" value="NZ_QZEY01000020.1"/>
</dbReference>
<dbReference type="Proteomes" id="UP000265768">
    <property type="component" value="Unassembled WGS sequence"/>
</dbReference>
<dbReference type="OrthoDB" id="8478129at2"/>
<proteinExistence type="predicted"/>
<dbReference type="AlphaFoldDB" id="A0A3A4A556"/>
<feature type="domain" description="HD" evidence="2">
    <location>
        <begin position="31"/>
        <end position="119"/>
    </location>
</feature>